<feature type="transmembrane region" description="Helical" evidence="8">
    <location>
        <begin position="380"/>
        <end position="404"/>
    </location>
</feature>
<comment type="similarity">
    <text evidence="2">Belongs to the major facilitator superfamily.</text>
</comment>
<evidence type="ECO:0000259" key="9">
    <source>
        <dbReference type="PROSITE" id="PS50850"/>
    </source>
</evidence>
<feature type="transmembrane region" description="Helical" evidence="8">
    <location>
        <begin position="179"/>
        <end position="199"/>
    </location>
</feature>
<gene>
    <name evidence="10" type="ORF">F53441_11644</name>
</gene>
<dbReference type="GO" id="GO:0022857">
    <property type="term" value="F:transmembrane transporter activity"/>
    <property type="evidence" value="ECO:0007669"/>
    <property type="project" value="InterPro"/>
</dbReference>
<comment type="subcellular location">
    <subcellularLocation>
        <location evidence="1">Endomembrane system</location>
        <topology evidence="1">Multi-pass membrane protein</topology>
    </subcellularLocation>
</comment>
<keyword evidence="4 8" id="KW-0812">Transmembrane</keyword>
<evidence type="ECO:0000256" key="6">
    <source>
        <dbReference type="ARBA" id="ARBA00023136"/>
    </source>
</evidence>
<evidence type="ECO:0000313" key="11">
    <source>
        <dbReference type="Proteomes" id="UP000605986"/>
    </source>
</evidence>
<reference evidence="10" key="1">
    <citation type="submission" date="2020-01" db="EMBL/GenBank/DDBJ databases">
        <title>Identification and distribution of gene clusters putatively required for synthesis of sphingolipid metabolism inhibitors in phylogenetically diverse species of the filamentous fungus Fusarium.</title>
        <authorList>
            <person name="Kim H.-S."/>
            <person name="Busman M."/>
            <person name="Brown D.W."/>
            <person name="Divon H."/>
            <person name="Uhlig S."/>
            <person name="Proctor R.H."/>
        </authorList>
    </citation>
    <scope>NUCLEOTIDE SEQUENCE</scope>
    <source>
        <strain evidence="10">NRRL 53441</strain>
    </source>
</reference>
<accession>A0A8H4NSN5</accession>
<keyword evidence="3" id="KW-0813">Transport</keyword>
<dbReference type="AlphaFoldDB" id="A0A8H4NSN5"/>
<dbReference type="GO" id="GO:0012505">
    <property type="term" value="C:endomembrane system"/>
    <property type="evidence" value="ECO:0007669"/>
    <property type="project" value="UniProtKB-SubCell"/>
</dbReference>
<name>A0A8H4NSN5_9HYPO</name>
<evidence type="ECO:0000256" key="4">
    <source>
        <dbReference type="ARBA" id="ARBA00022692"/>
    </source>
</evidence>
<dbReference type="InterPro" id="IPR036259">
    <property type="entry name" value="MFS_trans_sf"/>
</dbReference>
<proteinExistence type="inferred from homology"/>
<dbReference type="PANTHER" id="PTHR23514">
    <property type="entry name" value="BYPASS OF STOP CODON PROTEIN 6"/>
    <property type="match status" value="1"/>
</dbReference>
<keyword evidence="11" id="KW-1185">Reference proteome</keyword>
<feature type="transmembrane region" description="Helical" evidence="8">
    <location>
        <begin position="23"/>
        <end position="42"/>
    </location>
</feature>
<keyword evidence="7" id="KW-0325">Glycoprotein</keyword>
<evidence type="ECO:0000313" key="10">
    <source>
        <dbReference type="EMBL" id="KAF4442816.1"/>
    </source>
</evidence>
<dbReference type="SUPFAM" id="SSF103473">
    <property type="entry name" value="MFS general substrate transporter"/>
    <property type="match status" value="1"/>
</dbReference>
<evidence type="ECO:0000256" key="8">
    <source>
        <dbReference type="SAM" id="Phobius"/>
    </source>
</evidence>
<feature type="transmembrane region" description="Helical" evidence="8">
    <location>
        <begin position="297"/>
        <end position="314"/>
    </location>
</feature>
<feature type="domain" description="Major facilitator superfamily (MFS) profile" evidence="9">
    <location>
        <begin position="26"/>
        <end position="408"/>
    </location>
</feature>
<feature type="transmembrane region" description="Helical" evidence="8">
    <location>
        <begin position="264"/>
        <end position="285"/>
    </location>
</feature>
<dbReference type="InterPro" id="IPR011701">
    <property type="entry name" value="MFS"/>
</dbReference>
<feature type="transmembrane region" description="Helical" evidence="8">
    <location>
        <begin position="353"/>
        <end position="374"/>
    </location>
</feature>
<keyword evidence="6 8" id="KW-0472">Membrane</keyword>
<feature type="transmembrane region" description="Helical" evidence="8">
    <location>
        <begin position="62"/>
        <end position="80"/>
    </location>
</feature>
<feature type="transmembrane region" description="Helical" evidence="8">
    <location>
        <begin position="153"/>
        <end position="173"/>
    </location>
</feature>
<evidence type="ECO:0000256" key="1">
    <source>
        <dbReference type="ARBA" id="ARBA00004127"/>
    </source>
</evidence>
<dbReference type="InterPro" id="IPR020846">
    <property type="entry name" value="MFS_dom"/>
</dbReference>
<evidence type="ECO:0000256" key="2">
    <source>
        <dbReference type="ARBA" id="ARBA00008335"/>
    </source>
</evidence>
<feature type="transmembrane region" description="Helical" evidence="8">
    <location>
        <begin position="320"/>
        <end position="341"/>
    </location>
</feature>
<dbReference type="PROSITE" id="PS50850">
    <property type="entry name" value="MFS"/>
    <property type="match status" value="1"/>
</dbReference>
<evidence type="ECO:0000256" key="3">
    <source>
        <dbReference type="ARBA" id="ARBA00022448"/>
    </source>
</evidence>
<keyword evidence="5 8" id="KW-1133">Transmembrane helix</keyword>
<organism evidence="10 11">
    <name type="scientific">Fusarium austroafricanum</name>
    <dbReference type="NCBI Taxonomy" id="2364996"/>
    <lineage>
        <taxon>Eukaryota</taxon>
        <taxon>Fungi</taxon>
        <taxon>Dikarya</taxon>
        <taxon>Ascomycota</taxon>
        <taxon>Pezizomycotina</taxon>
        <taxon>Sordariomycetes</taxon>
        <taxon>Hypocreomycetidae</taxon>
        <taxon>Hypocreales</taxon>
        <taxon>Nectriaceae</taxon>
        <taxon>Fusarium</taxon>
        <taxon>Fusarium concolor species complex</taxon>
    </lineage>
</organism>
<dbReference type="Pfam" id="PF07690">
    <property type="entry name" value="MFS_1"/>
    <property type="match status" value="1"/>
</dbReference>
<comment type="caution">
    <text evidence="10">The sequence shown here is derived from an EMBL/GenBank/DDBJ whole genome shotgun (WGS) entry which is preliminary data.</text>
</comment>
<dbReference type="Proteomes" id="UP000605986">
    <property type="component" value="Unassembled WGS sequence"/>
</dbReference>
<feature type="transmembrane region" description="Helical" evidence="8">
    <location>
        <begin position="230"/>
        <end position="252"/>
    </location>
</feature>
<feature type="transmembrane region" description="Helical" evidence="8">
    <location>
        <begin position="116"/>
        <end position="141"/>
    </location>
</feature>
<dbReference type="Gene3D" id="1.20.1250.20">
    <property type="entry name" value="MFS general substrate transporter like domains"/>
    <property type="match status" value="2"/>
</dbReference>
<dbReference type="OrthoDB" id="413079at2759"/>
<dbReference type="PANTHER" id="PTHR23514:SF3">
    <property type="entry name" value="BYPASS OF STOP CODON PROTEIN 6"/>
    <property type="match status" value="1"/>
</dbReference>
<dbReference type="InterPro" id="IPR051788">
    <property type="entry name" value="MFS_Transporter"/>
</dbReference>
<sequence length="420" mass="45036">MSTSEPLLSRPTSPQDPAPNANFAFRVTAAMLCFMVQGLFASSTGALIPQLEEYYHLKDDRISVLFLAMPIGYALASRLTSPIQMRFGQRGITFLGPLLQSISALGSAFHPSFPAFAVFAIPAAFGTGLVDASLCAWAAALEKSNVISGLLHGAYSLGAAIGPPLAGTVVGPLGQPWYIWYRVMFVISICEFVVATIAFRTETAAKTRKQVYETNEIVTNHGPSVFGKPGLWLCAAFMLVYVGVETSISGWIVVYMKRIHDSSILLSTAASSGFWVGMLIGRVSLGPATEKMGVRRGNTLYILSAVVATLLLMIANGPAWSIFIISLLGVFCGPLCPSCMIQLTSLLPRQWHVAGVSFVVLIGQVGGALFPFGLGILSEILGIQVFKLLISVQLLLALGVWVLVSRQRSVSEESVAFHRD</sequence>
<evidence type="ECO:0000256" key="5">
    <source>
        <dbReference type="ARBA" id="ARBA00022989"/>
    </source>
</evidence>
<evidence type="ECO:0000256" key="7">
    <source>
        <dbReference type="ARBA" id="ARBA00023180"/>
    </source>
</evidence>
<dbReference type="GO" id="GO:0016020">
    <property type="term" value="C:membrane"/>
    <property type="evidence" value="ECO:0007669"/>
    <property type="project" value="TreeGrafter"/>
</dbReference>
<dbReference type="EMBL" id="JAADJG010000586">
    <property type="protein sequence ID" value="KAF4442816.1"/>
    <property type="molecule type" value="Genomic_DNA"/>
</dbReference>
<protein>
    <submittedName>
        <fullName evidence="10">MFS transporter</fullName>
    </submittedName>
</protein>